<reference evidence="1 2" key="1">
    <citation type="submission" date="2016-10" db="EMBL/GenBank/DDBJ databases">
        <authorList>
            <person name="Varghese N."/>
            <person name="Submissions S."/>
        </authorList>
    </citation>
    <scope>NUCLEOTIDE SEQUENCE [LARGE SCALE GENOMIC DNA]</scope>
    <source>
        <strain evidence="1 2">CGMCC 1.12102</strain>
    </source>
</reference>
<evidence type="ECO:0000313" key="2">
    <source>
        <dbReference type="Proteomes" id="UP000183569"/>
    </source>
</evidence>
<accession>A0A1G4XU93</accession>
<proteinExistence type="predicted"/>
<gene>
    <name evidence="1" type="ORF">SAMN02927897_01426</name>
</gene>
<dbReference type="AlphaFoldDB" id="A0A1G4XU93"/>
<dbReference type="RefSeq" id="WP_017457048.1">
    <property type="nucleotide sequence ID" value="NZ_FMUI01000003.1"/>
</dbReference>
<comment type="caution">
    <text evidence="1">The sequence shown here is derived from an EMBL/GenBank/DDBJ whole genome shotgun (WGS) entry which is preliminary data.</text>
</comment>
<protein>
    <submittedName>
        <fullName evidence="1">Uncharacterized protein</fullName>
    </submittedName>
</protein>
<evidence type="ECO:0000313" key="1">
    <source>
        <dbReference type="EMBL" id="SCX44590.1"/>
    </source>
</evidence>
<dbReference type="GeneID" id="23844382"/>
<name>A0A1G4XU93_9ENTR</name>
<organism evidence="1 2">
    <name type="scientific">Kosakonia sacchari</name>
    <dbReference type="NCBI Taxonomy" id="1158459"/>
    <lineage>
        <taxon>Bacteria</taxon>
        <taxon>Pseudomonadati</taxon>
        <taxon>Pseudomonadota</taxon>
        <taxon>Gammaproteobacteria</taxon>
        <taxon>Enterobacterales</taxon>
        <taxon>Enterobacteriaceae</taxon>
        <taxon>Kosakonia</taxon>
    </lineage>
</organism>
<dbReference type="EMBL" id="FMUI01000003">
    <property type="protein sequence ID" value="SCX44590.1"/>
    <property type="molecule type" value="Genomic_DNA"/>
</dbReference>
<sequence length="124" mass="14126">MKIDKFIKKRVMLHDGLETRFFNQHAELICPRCQQPIEPDLYQSGDFARLPEHIQAAVAARIKAITFNPEAYTRYSAPEGSLLCSAHSCEDGQGKTLVIFSYKEQQPARYIATLYALLVVSDYE</sequence>
<dbReference type="Proteomes" id="UP000183569">
    <property type="component" value="Unassembled WGS sequence"/>
</dbReference>